<evidence type="ECO:0000256" key="2">
    <source>
        <dbReference type="SAM" id="Phobius"/>
    </source>
</evidence>
<sequence>MKKAFTILELIFVIIILGILAAIALPKLNISKDEAELSKSLNNLKILINDLSIYALKNDKLSTLRAMSNVKEIQNVDLSQISGTKEAFFKVGNDDKCIKLIFIDKPNFTLMGIASNDTIKNLIENVANTSSLEALENADFTSNSKDKACVSLSKNENFKNIASKVYVLLGEMSANK</sequence>
<dbReference type="AlphaFoldDB" id="A0A4Q9JTC9"/>
<keyword evidence="1" id="KW-0488">Methylation</keyword>
<evidence type="ECO:0000256" key="1">
    <source>
        <dbReference type="ARBA" id="ARBA00022481"/>
    </source>
</evidence>
<keyword evidence="4" id="KW-1185">Reference proteome</keyword>
<dbReference type="GO" id="GO:0015628">
    <property type="term" value="P:protein secretion by the type II secretion system"/>
    <property type="evidence" value="ECO:0007669"/>
    <property type="project" value="InterPro"/>
</dbReference>
<dbReference type="InterPro" id="IPR045584">
    <property type="entry name" value="Pilin-like"/>
</dbReference>
<dbReference type="InterPro" id="IPR000983">
    <property type="entry name" value="Bac_GSPG_pilin"/>
</dbReference>
<name>A0A4Q9JTC9_9BACT</name>
<dbReference type="EMBL" id="QPGR01000011">
    <property type="protein sequence ID" value="TBR80139.1"/>
    <property type="molecule type" value="Genomic_DNA"/>
</dbReference>
<dbReference type="NCBIfam" id="TIGR02532">
    <property type="entry name" value="IV_pilin_GFxxxE"/>
    <property type="match status" value="1"/>
</dbReference>
<dbReference type="Proteomes" id="UP000292583">
    <property type="component" value="Unassembled WGS sequence"/>
</dbReference>
<dbReference type="PRINTS" id="PR00813">
    <property type="entry name" value="BCTERIALGSPG"/>
</dbReference>
<dbReference type="InterPro" id="IPR012902">
    <property type="entry name" value="N_methyl_site"/>
</dbReference>
<dbReference type="GO" id="GO:0015627">
    <property type="term" value="C:type II protein secretion system complex"/>
    <property type="evidence" value="ECO:0007669"/>
    <property type="project" value="InterPro"/>
</dbReference>
<comment type="caution">
    <text evidence="3">The sequence shown here is derived from an EMBL/GenBank/DDBJ whole genome shotgun (WGS) entry which is preliminary data.</text>
</comment>
<evidence type="ECO:0000313" key="4">
    <source>
        <dbReference type="Proteomes" id="UP000292583"/>
    </source>
</evidence>
<keyword evidence="2" id="KW-1133">Transmembrane helix</keyword>
<protein>
    <submittedName>
        <fullName evidence="3">Prepilin-type N-terminal cleavage/methylation domain-containing protein</fullName>
    </submittedName>
</protein>
<gene>
    <name evidence="3" type="ORF">DU473_06085</name>
</gene>
<dbReference type="SUPFAM" id="SSF54523">
    <property type="entry name" value="Pili subunits"/>
    <property type="match status" value="1"/>
</dbReference>
<organism evidence="3 4">
    <name type="scientific">Campylobacter novaezeelandiae</name>
    <dbReference type="NCBI Taxonomy" id="2267891"/>
    <lineage>
        <taxon>Bacteria</taxon>
        <taxon>Pseudomonadati</taxon>
        <taxon>Campylobacterota</taxon>
        <taxon>Epsilonproteobacteria</taxon>
        <taxon>Campylobacterales</taxon>
        <taxon>Campylobacteraceae</taxon>
        <taxon>Campylobacter</taxon>
    </lineage>
</organism>
<dbReference type="OrthoDB" id="5363311at2"/>
<accession>A0A4Q9JTC9</accession>
<evidence type="ECO:0000313" key="3">
    <source>
        <dbReference type="EMBL" id="TBR80139.1"/>
    </source>
</evidence>
<reference evidence="3 4" key="1">
    <citation type="submission" date="2018-07" db="EMBL/GenBank/DDBJ databases">
        <title>Campylobacter zealandensis sp. nov., isolated from birds and water in New Zealand.</title>
        <authorList>
            <person name="Wilkinson D.A."/>
            <person name="Biggs P.J."/>
            <person name="French N.P."/>
            <person name="Midwinter A.C."/>
        </authorList>
    </citation>
    <scope>NUCLEOTIDE SEQUENCE [LARGE SCALE GENOMIC DNA]</scope>
    <source>
        <strain evidence="3 4">B423b</strain>
    </source>
</reference>
<keyword evidence="2" id="KW-0472">Membrane</keyword>
<dbReference type="RefSeq" id="WP_131186721.1">
    <property type="nucleotide sequence ID" value="NZ_QPGR01000011.1"/>
</dbReference>
<proteinExistence type="predicted"/>
<feature type="transmembrane region" description="Helical" evidence="2">
    <location>
        <begin position="7"/>
        <end position="25"/>
    </location>
</feature>
<keyword evidence="2" id="KW-0812">Transmembrane</keyword>
<dbReference type="Gene3D" id="3.30.700.10">
    <property type="entry name" value="Glycoprotein, Type 4 Pilin"/>
    <property type="match status" value="1"/>
</dbReference>